<gene>
    <name evidence="1" type="ORF">GLOINDRAFT_32021</name>
</gene>
<sequence length="115" mass="13795">MEREFLFLDISLLETKSRMVSTCFLNLELSFFRAYFRVFKHRWVVFILEIISLNETTAGSDFEEQNHSKNPVKFRFRTPEAEKKAKEEADGKKAEAVLWLWNFGFGKFRSRRNLF</sequence>
<dbReference type="EMBL" id="KI289498">
    <property type="protein sequence ID" value="ESA08164.1"/>
    <property type="molecule type" value="Genomic_DNA"/>
</dbReference>
<proteinExistence type="predicted"/>
<protein>
    <submittedName>
        <fullName evidence="1">Uncharacterized protein</fullName>
    </submittedName>
</protein>
<reference evidence="1" key="1">
    <citation type="submission" date="2013-07" db="EMBL/GenBank/DDBJ databases">
        <title>The genome of an arbuscular mycorrhizal fungus provides insights into the evolution of the oldest plant symbiosis.</title>
        <authorList>
            <consortium name="DOE Joint Genome Institute"/>
            <person name="Tisserant E."/>
            <person name="Malbreil M."/>
            <person name="Kuo A."/>
            <person name="Kohler A."/>
            <person name="Symeonidi A."/>
            <person name="Balestrini R."/>
            <person name="Charron P."/>
            <person name="Duensing N."/>
            <person name="Frei-dit-Frey N."/>
            <person name="Gianinazzi-Pearson V."/>
            <person name="Gilbert B."/>
            <person name="Handa Y."/>
            <person name="Hijri M."/>
            <person name="Kaul R."/>
            <person name="Kawaguchi M."/>
            <person name="Krajinski F."/>
            <person name="Lammers P."/>
            <person name="Lapierre D."/>
            <person name="Masclaux F.G."/>
            <person name="Murat C."/>
            <person name="Morin E."/>
            <person name="Ndikumana S."/>
            <person name="Pagni M."/>
            <person name="Petitpierre D."/>
            <person name="Requena N."/>
            <person name="Rosikiewicz P."/>
            <person name="Riley R."/>
            <person name="Saito K."/>
            <person name="San Clemente H."/>
            <person name="Shapiro H."/>
            <person name="van Tuinen D."/>
            <person name="Becard G."/>
            <person name="Bonfante P."/>
            <person name="Paszkowski U."/>
            <person name="Shachar-Hill Y."/>
            <person name="Young J.P."/>
            <person name="Sanders I.R."/>
            <person name="Henrissat B."/>
            <person name="Rensing S.A."/>
            <person name="Grigoriev I.V."/>
            <person name="Corradi N."/>
            <person name="Roux C."/>
            <person name="Martin F."/>
        </authorList>
    </citation>
    <scope>NUCLEOTIDE SEQUENCE</scope>
    <source>
        <strain evidence="1">DAOM 197198</strain>
    </source>
</reference>
<dbReference type="AlphaFoldDB" id="U9TJ16"/>
<accession>U9TJ16</accession>
<dbReference type="HOGENOM" id="CLU_2110240_0_0_1"/>
<evidence type="ECO:0000313" key="1">
    <source>
        <dbReference type="EMBL" id="ESA08164.1"/>
    </source>
</evidence>
<organism evidence="1">
    <name type="scientific">Rhizophagus irregularis (strain DAOM 181602 / DAOM 197198 / MUCL 43194)</name>
    <name type="common">Arbuscular mycorrhizal fungus</name>
    <name type="synonym">Glomus intraradices</name>
    <dbReference type="NCBI Taxonomy" id="747089"/>
    <lineage>
        <taxon>Eukaryota</taxon>
        <taxon>Fungi</taxon>
        <taxon>Fungi incertae sedis</taxon>
        <taxon>Mucoromycota</taxon>
        <taxon>Glomeromycotina</taxon>
        <taxon>Glomeromycetes</taxon>
        <taxon>Glomerales</taxon>
        <taxon>Glomeraceae</taxon>
        <taxon>Rhizophagus</taxon>
    </lineage>
</organism>
<name>U9TJ16_RHIID</name>